<dbReference type="EMBL" id="JAVIIP010000023">
    <property type="protein sequence ID" value="MDX8541541.1"/>
    <property type="molecule type" value="Genomic_DNA"/>
</dbReference>
<evidence type="ECO:0000313" key="2">
    <source>
        <dbReference type="Proteomes" id="UP001276564"/>
    </source>
</evidence>
<protein>
    <submittedName>
        <fullName evidence="1">Uncharacterized protein</fullName>
    </submittedName>
</protein>
<name>A0ABU5AWF8_9HYPH</name>
<dbReference type="SUPFAM" id="SSF56317">
    <property type="entry name" value="Carbon-nitrogen hydrolase"/>
    <property type="match status" value="1"/>
</dbReference>
<organism evidence="1 2">
    <name type="scientific">Mesorhizobium abyssinicae</name>
    <dbReference type="NCBI Taxonomy" id="1209958"/>
    <lineage>
        <taxon>Bacteria</taxon>
        <taxon>Pseudomonadati</taxon>
        <taxon>Pseudomonadota</taxon>
        <taxon>Alphaproteobacteria</taxon>
        <taxon>Hyphomicrobiales</taxon>
        <taxon>Phyllobacteriaceae</taxon>
        <taxon>Mesorhizobium</taxon>
    </lineage>
</organism>
<evidence type="ECO:0000313" key="1">
    <source>
        <dbReference type="EMBL" id="MDX8541541.1"/>
    </source>
</evidence>
<proteinExistence type="predicted"/>
<dbReference type="Gene3D" id="3.60.110.10">
    <property type="entry name" value="Carbon-nitrogen hydrolase"/>
    <property type="match status" value="1"/>
</dbReference>
<accession>A0ABU5AWF8</accession>
<sequence length="591" mass="65429">MKISEVVESLFPNGYLDYDSFKATRPKSDGERTRRGRGNLPYLCTDLFALAAVLLQRSGAYHHVAPESKAANVARALGVTKSMRAHWATLGTEWRADGKGRGQPPPTGLVEIWERFWACHEESIYASLSPSQTAPAWWHPALALMCIADEAARGMGFEPPEMARASFQARLLEVALQRQIIADEARFSFSTADPDLVCVLPKSRTPMLGCTLRSLSHNLALLPPRGLARAYWLPSAGRHSVSEGGIGTPKPLNCLLVPMPFRIGARDFGAVRSDEERWGWFQLHPSWCPSSDRVTQEGFQGFWEFIHDLIQAAENDVGQVHVLVFPETAISHAVFRLLTDRLRQTNVELLVAGLFDIKRSEHEPCVHGNYAALAAIGENGLTSYRQKHHRWKLDRSQIRTYSLGSALDPNFGWWEDLDILSRSLDVYVLRGTSTATTLICEDLARHDPCQELVRGIGPNLVFALLMDGPQLKARWPARYATVLAEDPGSSVLSFTSLGLIERSNASGLQPICRSVGLWRDDRGETIELSIPSGAQALCLSLHSTDFEGHTLDGRGDGKVSESWRLTGVQPVKLANDSKHANEIMNGRWPGS</sequence>
<gene>
    <name evidence="1" type="ORF">RFM23_28350</name>
</gene>
<reference evidence="1 2" key="1">
    <citation type="submission" date="2023-08" db="EMBL/GenBank/DDBJ databases">
        <title>Implementing the SeqCode for naming new Mesorhizobium species isolated from Vachellia karroo root nodules.</title>
        <authorList>
            <person name="Van Lill M."/>
        </authorList>
    </citation>
    <scope>NUCLEOTIDE SEQUENCE [LARGE SCALE GENOMIC DNA]</scope>
    <source>
        <strain evidence="1 2">VK4B</strain>
    </source>
</reference>
<dbReference type="InterPro" id="IPR036526">
    <property type="entry name" value="C-N_Hydrolase_sf"/>
</dbReference>
<comment type="caution">
    <text evidence="1">The sequence shown here is derived from an EMBL/GenBank/DDBJ whole genome shotgun (WGS) entry which is preliminary data.</text>
</comment>
<dbReference type="Proteomes" id="UP001276564">
    <property type="component" value="Unassembled WGS sequence"/>
</dbReference>
<dbReference type="RefSeq" id="WP_320321943.1">
    <property type="nucleotide sequence ID" value="NZ_JAVIIP010000023.1"/>
</dbReference>
<keyword evidence="2" id="KW-1185">Reference proteome</keyword>